<reference evidence="8 9" key="2">
    <citation type="submission" date="2016-06" db="EMBL/GenBank/DDBJ databases">
        <authorList>
            <person name="Rodrigo-Torres L."/>
            <person name="Arahal D.R."/>
        </authorList>
    </citation>
    <scope>NUCLEOTIDE SEQUENCE [LARGE SCALE GENOMIC DNA]</scope>
    <source>
        <strain evidence="8 9">CECT 5116</strain>
    </source>
</reference>
<dbReference type="InterPro" id="IPR050624">
    <property type="entry name" value="HTH-type_Tx_Regulator"/>
</dbReference>
<dbReference type="InterPro" id="IPR009057">
    <property type="entry name" value="Homeodomain-like_sf"/>
</dbReference>
<evidence type="ECO:0000259" key="6">
    <source>
        <dbReference type="PROSITE" id="PS50977"/>
    </source>
</evidence>
<proteinExistence type="predicted"/>
<dbReference type="PROSITE" id="PS50977">
    <property type="entry name" value="HTH_TETR_2"/>
    <property type="match status" value="1"/>
</dbReference>
<keyword evidence="1" id="KW-0678">Repressor</keyword>
<dbReference type="AlphaFoldDB" id="A0A1C3JPV4"/>
<evidence type="ECO:0000313" key="7">
    <source>
        <dbReference type="EMBL" id="SBT17137.1"/>
    </source>
</evidence>
<feature type="domain" description="HTH tetR-type" evidence="6">
    <location>
        <begin position="7"/>
        <end position="67"/>
    </location>
</feature>
<keyword evidence="9" id="KW-1185">Reference proteome</keyword>
<keyword evidence="4" id="KW-0804">Transcription</keyword>
<dbReference type="SUPFAM" id="SSF48498">
    <property type="entry name" value="Tetracyclin repressor-like, C-terminal domain"/>
    <property type="match status" value="1"/>
</dbReference>
<dbReference type="OrthoDB" id="7618612at2"/>
<dbReference type="SUPFAM" id="SSF46689">
    <property type="entry name" value="Homeodomain-like"/>
    <property type="match status" value="1"/>
</dbReference>
<reference evidence="7 10" key="1">
    <citation type="submission" date="2016-06" db="EMBL/GenBank/DDBJ databases">
        <authorList>
            <person name="Kjaerup R.B."/>
            <person name="Dalgaard T.S."/>
            <person name="Juul-Madsen H.R."/>
        </authorList>
    </citation>
    <scope>NUCLEOTIDE SEQUENCE [LARGE SCALE GENOMIC DNA]</scope>
    <source>
        <strain evidence="7 10">CECT 5115</strain>
    </source>
</reference>
<sequence length="193" mass="22395">MRTKIKDIRRRELLQATLETIHKTGLNNITVAKLSEAAGMSQGMVHHYFKNKAEVIEAAIRYLNAELRDEVVAELCKVSTPHERLFKIIDVNFAPHWFNQNVTRLWVSFCGEVPFNPVFSRIQRVIHRRMQSNLRYALKEIVEDALATSVSYELSNMIDGLWLRAAVSEWDIDPQFAVNSIEQYLKRLGIERP</sequence>
<gene>
    <name evidence="7" type="primary">betI_3</name>
    <name evidence="8" type="synonym">betI_1</name>
    <name evidence="7" type="ORF">MGA5115_01227</name>
    <name evidence="8" type="ORF">MGA5116_00026</name>
</gene>
<dbReference type="Pfam" id="PF00440">
    <property type="entry name" value="TetR_N"/>
    <property type="match status" value="1"/>
</dbReference>
<protein>
    <submittedName>
        <fullName evidence="7">HTH-type transcriptional regulator BetI</fullName>
    </submittedName>
</protein>
<evidence type="ECO:0000256" key="3">
    <source>
        <dbReference type="ARBA" id="ARBA00023125"/>
    </source>
</evidence>
<name>A0A1C3JPV4_9GAMM</name>
<dbReference type="InterPro" id="IPR039538">
    <property type="entry name" value="BetI_C"/>
</dbReference>
<dbReference type="PANTHER" id="PTHR43479:SF11">
    <property type="entry name" value="ACREF_ENVCD OPERON REPRESSOR-RELATED"/>
    <property type="match status" value="1"/>
</dbReference>
<evidence type="ECO:0000313" key="8">
    <source>
        <dbReference type="EMBL" id="SBT19472.1"/>
    </source>
</evidence>
<dbReference type="PANTHER" id="PTHR43479">
    <property type="entry name" value="ACREF/ENVCD OPERON REPRESSOR-RELATED"/>
    <property type="match status" value="1"/>
</dbReference>
<dbReference type="NCBIfam" id="NF001978">
    <property type="entry name" value="PRK00767.1"/>
    <property type="match status" value="1"/>
</dbReference>
<dbReference type="RefSeq" id="WP_067033502.1">
    <property type="nucleotide sequence ID" value="NZ_FLRA01000008.1"/>
</dbReference>
<dbReference type="InterPro" id="IPR001647">
    <property type="entry name" value="HTH_TetR"/>
</dbReference>
<keyword evidence="2" id="KW-0805">Transcription regulation</keyword>
<dbReference type="Pfam" id="PF13977">
    <property type="entry name" value="TetR_C_6"/>
    <property type="match status" value="1"/>
</dbReference>
<dbReference type="InterPro" id="IPR036271">
    <property type="entry name" value="Tet_transcr_reg_TetR-rel_C_sf"/>
</dbReference>
<evidence type="ECO:0000313" key="10">
    <source>
        <dbReference type="Proteomes" id="UP000092871"/>
    </source>
</evidence>
<dbReference type="Gene3D" id="1.10.357.10">
    <property type="entry name" value="Tetracycline Repressor, domain 2"/>
    <property type="match status" value="1"/>
</dbReference>
<evidence type="ECO:0000256" key="4">
    <source>
        <dbReference type="ARBA" id="ARBA00023163"/>
    </source>
</evidence>
<evidence type="ECO:0000313" key="9">
    <source>
        <dbReference type="Proteomes" id="UP000092840"/>
    </source>
</evidence>
<dbReference type="Proteomes" id="UP000092871">
    <property type="component" value="Unassembled WGS sequence"/>
</dbReference>
<feature type="DNA-binding region" description="H-T-H motif" evidence="5">
    <location>
        <begin position="30"/>
        <end position="49"/>
    </location>
</feature>
<dbReference type="EMBL" id="FLRB01000001">
    <property type="protein sequence ID" value="SBT19472.1"/>
    <property type="molecule type" value="Genomic_DNA"/>
</dbReference>
<dbReference type="GO" id="GO:0003677">
    <property type="term" value="F:DNA binding"/>
    <property type="evidence" value="ECO:0007669"/>
    <property type="project" value="UniProtKB-UniRule"/>
</dbReference>
<dbReference type="EMBL" id="FLRA01000008">
    <property type="protein sequence ID" value="SBT17137.1"/>
    <property type="molecule type" value="Genomic_DNA"/>
</dbReference>
<evidence type="ECO:0000256" key="5">
    <source>
        <dbReference type="PROSITE-ProRule" id="PRU00335"/>
    </source>
</evidence>
<accession>A0A1C3JPV4</accession>
<dbReference type="PRINTS" id="PR00455">
    <property type="entry name" value="HTHTETR"/>
</dbReference>
<keyword evidence="3 5" id="KW-0238">DNA-binding</keyword>
<dbReference type="Proteomes" id="UP000092840">
    <property type="component" value="Unassembled WGS sequence"/>
</dbReference>
<organism evidence="7 10">
    <name type="scientific">Marinomonas gallaica</name>
    <dbReference type="NCBI Taxonomy" id="1806667"/>
    <lineage>
        <taxon>Bacteria</taxon>
        <taxon>Pseudomonadati</taxon>
        <taxon>Pseudomonadota</taxon>
        <taxon>Gammaproteobacteria</taxon>
        <taxon>Oceanospirillales</taxon>
        <taxon>Oceanospirillaceae</taxon>
        <taxon>Marinomonas</taxon>
    </lineage>
</organism>
<evidence type="ECO:0000256" key="2">
    <source>
        <dbReference type="ARBA" id="ARBA00023015"/>
    </source>
</evidence>
<evidence type="ECO:0000256" key="1">
    <source>
        <dbReference type="ARBA" id="ARBA00022491"/>
    </source>
</evidence>